<dbReference type="InParanoid" id="E8R6T0"/>
<dbReference type="GO" id="GO:0004721">
    <property type="term" value="F:phosphoprotein phosphatase activity"/>
    <property type="evidence" value="ECO:0007669"/>
    <property type="project" value="InterPro"/>
</dbReference>
<dbReference type="eggNOG" id="COG2365">
    <property type="taxonomic scope" value="Bacteria"/>
</dbReference>
<name>E8R6T0_ISOPI</name>
<dbReference type="EMBL" id="CP002353">
    <property type="protein sequence ID" value="ADV63982.1"/>
    <property type="molecule type" value="Genomic_DNA"/>
</dbReference>
<keyword evidence="1" id="KW-0812">Transmembrane</keyword>
<dbReference type="HOGENOM" id="CLU_1011117_0_0_0"/>
<organism evidence="2 3">
    <name type="scientific">Isosphaera pallida (strain ATCC 43644 / DSM 9630 / IS1B)</name>
    <dbReference type="NCBI Taxonomy" id="575540"/>
    <lineage>
        <taxon>Bacteria</taxon>
        <taxon>Pseudomonadati</taxon>
        <taxon>Planctomycetota</taxon>
        <taxon>Planctomycetia</taxon>
        <taxon>Isosphaerales</taxon>
        <taxon>Isosphaeraceae</taxon>
        <taxon>Isosphaera</taxon>
    </lineage>
</organism>
<dbReference type="SUPFAM" id="SSF52799">
    <property type="entry name" value="(Phosphotyrosine protein) phosphatases II"/>
    <property type="match status" value="1"/>
</dbReference>
<dbReference type="STRING" id="575540.Isop_3424"/>
<dbReference type="Gene3D" id="3.90.190.10">
    <property type="entry name" value="Protein tyrosine phosphatase superfamily"/>
    <property type="match status" value="1"/>
</dbReference>
<evidence type="ECO:0008006" key="4">
    <source>
        <dbReference type="Google" id="ProtNLM"/>
    </source>
</evidence>
<dbReference type="InterPro" id="IPR029021">
    <property type="entry name" value="Prot-tyrosine_phosphatase-like"/>
</dbReference>
<reference key="1">
    <citation type="submission" date="2010-11" db="EMBL/GenBank/DDBJ databases">
        <title>The complete sequence of chromosome of Isophaera pallida ATCC 43644.</title>
        <authorList>
            <consortium name="US DOE Joint Genome Institute (JGI-PGF)"/>
            <person name="Lucas S."/>
            <person name="Copeland A."/>
            <person name="Lapidus A."/>
            <person name="Bruce D."/>
            <person name="Goodwin L."/>
            <person name="Pitluck S."/>
            <person name="Kyrpides N."/>
            <person name="Mavromatis K."/>
            <person name="Pagani I."/>
            <person name="Ivanova N."/>
            <person name="Saunders E."/>
            <person name="Brettin T."/>
            <person name="Detter J.C."/>
            <person name="Han C."/>
            <person name="Tapia R."/>
            <person name="Land M."/>
            <person name="Hauser L."/>
            <person name="Markowitz V."/>
            <person name="Cheng J.-F."/>
            <person name="Hugenholtz P."/>
            <person name="Woyke T."/>
            <person name="Wu D."/>
            <person name="Eisen J.A."/>
        </authorList>
    </citation>
    <scope>NUCLEOTIDE SEQUENCE</scope>
    <source>
        <strain>ATCC 43644</strain>
    </source>
</reference>
<dbReference type="InterPro" id="IPR016130">
    <property type="entry name" value="Tyr_Pase_AS"/>
</dbReference>
<feature type="transmembrane region" description="Helical" evidence="1">
    <location>
        <begin position="34"/>
        <end position="58"/>
    </location>
</feature>
<proteinExistence type="predicted"/>
<dbReference type="KEGG" id="ipa:Isop_3424"/>
<gene>
    <name evidence="2" type="ordered locus">Isop_3424</name>
</gene>
<keyword evidence="3" id="KW-1185">Reference proteome</keyword>
<dbReference type="InterPro" id="IPR026893">
    <property type="entry name" value="Tyr/Ser_Pase_IphP-type"/>
</dbReference>
<dbReference type="Proteomes" id="UP000008631">
    <property type="component" value="Chromosome"/>
</dbReference>
<dbReference type="Pfam" id="PF13350">
    <property type="entry name" value="Y_phosphatase3"/>
    <property type="match status" value="1"/>
</dbReference>
<sequence length="265" mass="30336">MTLQKRVRNGLDIRGHHRTTTRPRPGWRVWAGRLMLLAGLAVAGFVGWRVAIGNFAVIEPGELYRSAQLSAAQLDRVIADHGIRAVLNLRGHNPDEPWYRNEVATTLKRGATQIDVAMSSCDWASRAQMNEIVRILETAPRPLLIHCWHGSERTGLVSALAILLRPGSTLEEAERQFSWRYLYVPFGDGVTTYAHLKQYKHWLERTRRPHTPETLKDWVGNHFRPGFPSREHWPYDPYPLSVITRVEPSSEARTAVNSESPPRWR</sequence>
<dbReference type="PROSITE" id="PS00383">
    <property type="entry name" value="TYR_PHOSPHATASE_1"/>
    <property type="match status" value="1"/>
</dbReference>
<evidence type="ECO:0000256" key="1">
    <source>
        <dbReference type="SAM" id="Phobius"/>
    </source>
</evidence>
<evidence type="ECO:0000313" key="2">
    <source>
        <dbReference type="EMBL" id="ADV63982.1"/>
    </source>
</evidence>
<dbReference type="RefSeq" id="WP_013566270.1">
    <property type="nucleotide sequence ID" value="NC_014962.1"/>
</dbReference>
<dbReference type="AlphaFoldDB" id="E8R6T0"/>
<keyword evidence="1" id="KW-0472">Membrane</keyword>
<protein>
    <recommendedName>
        <fullName evidence="4">Protein tyrosine/serine phosphatase</fullName>
    </recommendedName>
</protein>
<accession>E8R6T0</accession>
<keyword evidence="1" id="KW-1133">Transmembrane helix</keyword>
<evidence type="ECO:0000313" key="3">
    <source>
        <dbReference type="Proteomes" id="UP000008631"/>
    </source>
</evidence>
<reference evidence="2 3" key="2">
    <citation type="journal article" date="2011" name="Stand. Genomic Sci.">
        <title>Complete genome sequence of Isosphaera pallida type strain (IS1B).</title>
        <authorList>
            <consortium name="US DOE Joint Genome Institute (JGI-PGF)"/>
            <person name="Goker M."/>
            <person name="Cleland D."/>
            <person name="Saunders E."/>
            <person name="Lapidus A."/>
            <person name="Nolan M."/>
            <person name="Lucas S."/>
            <person name="Hammon N."/>
            <person name="Deshpande S."/>
            <person name="Cheng J.F."/>
            <person name="Tapia R."/>
            <person name="Han C."/>
            <person name="Goodwin L."/>
            <person name="Pitluck S."/>
            <person name="Liolios K."/>
            <person name="Pagani I."/>
            <person name="Ivanova N."/>
            <person name="Mavromatis K."/>
            <person name="Pati A."/>
            <person name="Chen A."/>
            <person name="Palaniappan K."/>
            <person name="Land M."/>
            <person name="Hauser L."/>
            <person name="Chang Y.J."/>
            <person name="Jeffries C.D."/>
            <person name="Detter J.C."/>
            <person name="Beck B."/>
            <person name="Woyke T."/>
            <person name="Bristow J."/>
            <person name="Eisen J.A."/>
            <person name="Markowitz V."/>
            <person name="Hugenholtz P."/>
            <person name="Kyrpides N.C."/>
            <person name="Klenk H.P."/>
        </authorList>
    </citation>
    <scope>NUCLEOTIDE SEQUENCE [LARGE SCALE GENOMIC DNA]</scope>
    <source>
        <strain evidence="3">ATCC 43644 / DSM 9630 / IS1B</strain>
    </source>
</reference>